<dbReference type="InterPro" id="IPR011990">
    <property type="entry name" value="TPR-like_helical_dom_sf"/>
</dbReference>
<sequence length="156" mass="17156">MELTNFIALSVIVALVLGIGLGTMTWAYFGKGSISVLFKEPILTYPEFPDTDSGSKASVYFQQGIEAYQSGKYRKAKDKFTSAVEQVSTLAEAYHNRALAFANLRSDDEAVADLIRASELYQQQGTGLAINTIKQNLAALKQRKLEREKQKAIPTG</sequence>
<keyword evidence="1" id="KW-0472">Membrane</keyword>
<evidence type="ECO:0000313" key="2">
    <source>
        <dbReference type="EMBL" id="CAA9358784.1"/>
    </source>
</evidence>
<dbReference type="AlphaFoldDB" id="A0A6J4MG48"/>
<reference evidence="2" key="1">
    <citation type="submission" date="2020-02" db="EMBL/GenBank/DDBJ databases">
        <authorList>
            <person name="Meier V. D."/>
        </authorList>
    </citation>
    <scope>NUCLEOTIDE SEQUENCE</scope>
    <source>
        <strain evidence="2">AVDCRST_MAG84</strain>
    </source>
</reference>
<protein>
    <submittedName>
        <fullName evidence="2">Tetratricopeptide TPR_1 repeat-containing protein</fullName>
    </submittedName>
</protein>
<proteinExistence type="predicted"/>
<evidence type="ECO:0000256" key="1">
    <source>
        <dbReference type="SAM" id="Phobius"/>
    </source>
</evidence>
<keyword evidence="1" id="KW-0812">Transmembrane</keyword>
<feature type="transmembrane region" description="Helical" evidence="1">
    <location>
        <begin position="6"/>
        <end position="29"/>
    </location>
</feature>
<keyword evidence="1" id="KW-1133">Transmembrane helix</keyword>
<dbReference type="InterPro" id="IPR019734">
    <property type="entry name" value="TPR_rpt"/>
</dbReference>
<accession>A0A6J4MG48</accession>
<organism evidence="2">
    <name type="scientific">uncultured Microcoleus sp</name>
    <dbReference type="NCBI Taxonomy" id="259945"/>
    <lineage>
        <taxon>Bacteria</taxon>
        <taxon>Bacillati</taxon>
        <taxon>Cyanobacteriota</taxon>
        <taxon>Cyanophyceae</taxon>
        <taxon>Oscillatoriophycideae</taxon>
        <taxon>Oscillatoriales</taxon>
        <taxon>Microcoleaceae</taxon>
        <taxon>Microcoleus</taxon>
        <taxon>environmental samples</taxon>
    </lineage>
</organism>
<dbReference type="SUPFAM" id="SSF48452">
    <property type="entry name" value="TPR-like"/>
    <property type="match status" value="1"/>
</dbReference>
<dbReference type="Gene3D" id="1.25.40.10">
    <property type="entry name" value="Tetratricopeptide repeat domain"/>
    <property type="match status" value="1"/>
</dbReference>
<gene>
    <name evidence="2" type="ORF">AVDCRST_MAG84-3335</name>
</gene>
<dbReference type="EMBL" id="CADCTZ010000652">
    <property type="protein sequence ID" value="CAA9358784.1"/>
    <property type="molecule type" value="Genomic_DNA"/>
</dbReference>
<name>A0A6J4MG48_9CYAN</name>
<dbReference type="SMART" id="SM00028">
    <property type="entry name" value="TPR"/>
    <property type="match status" value="2"/>
</dbReference>